<comment type="function">
    <text evidence="14 19">Joins adenosylcobinamide-GDP and alpha-ribazole to generate adenosylcobalamin (Ado-cobalamin). Also synthesizes adenosylcobalamin 5'-phosphate from adenosylcobinamide-GDP and alpha-ribazole 5'-phosphate.</text>
</comment>
<keyword evidence="13 19" id="KW-0472">Membrane</keyword>
<comment type="pathway">
    <text evidence="3 19">Cofactor biosynthesis; adenosylcobalamin biosynthesis; adenosylcobalamin from cob(II)yrinate a,c-diamide: step 7/7.</text>
</comment>
<dbReference type="RefSeq" id="WP_036315932.1">
    <property type="nucleotide sequence ID" value="NZ_JRQD01000008.1"/>
</dbReference>
<keyword evidence="7 19" id="KW-1003">Cell membrane</keyword>
<comment type="catalytic activity">
    <reaction evidence="18 19">
        <text>alpha-ribazole 5'-phosphate + adenosylcob(III)inamide-GDP = adenosylcob(III)alamin 5'-phosphate + GMP + H(+)</text>
        <dbReference type="Rhea" id="RHEA:23560"/>
        <dbReference type="ChEBI" id="CHEBI:15378"/>
        <dbReference type="ChEBI" id="CHEBI:57918"/>
        <dbReference type="ChEBI" id="CHEBI:58115"/>
        <dbReference type="ChEBI" id="CHEBI:60487"/>
        <dbReference type="ChEBI" id="CHEBI:60493"/>
        <dbReference type="EC" id="2.7.8.26"/>
    </reaction>
</comment>
<reference evidence="20 21" key="1">
    <citation type="submission" date="2014-09" db="EMBL/GenBank/DDBJ databases">
        <authorList>
            <person name="Grob C."/>
            <person name="Taubert M."/>
            <person name="Howat A.M."/>
            <person name="Burns O.J."/>
            <person name="Dixon J.L."/>
            <person name="Chen Y."/>
            <person name="Murrell J.C."/>
        </authorList>
    </citation>
    <scope>NUCLEOTIDE SEQUENCE [LARGE SCALE GENOMIC DNA]</scope>
    <source>
        <strain evidence="20">L4</strain>
    </source>
</reference>
<feature type="transmembrane region" description="Helical" evidence="19">
    <location>
        <begin position="58"/>
        <end position="79"/>
    </location>
</feature>
<gene>
    <name evidence="19" type="primary">cobS</name>
    <name evidence="20" type="ORF">LP43_2516</name>
</gene>
<name>A0A0A0BDM8_9GAMM</name>
<comment type="similarity">
    <text evidence="4 19">Belongs to the CobS family.</text>
</comment>
<keyword evidence="8 19" id="KW-0169">Cobalamin biosynthesis</keyword>
<evidence type="ECO:0000256" key="6">
    <source>
        <dbReference type="ARBA" id="ARBA00015850"/>
    </source>
</evidence>
<evidence type="ECO:0000256" key="7">
    <source>
        <dbReference type="ARBA" id="ARBA00022475"/>
    </source>
</evidence>
<dbReference type="GO" id="GO:0051073">
    <property type="term" value="F:adenosylcobinamide-GDP ribazoletransferase activity"/>
    <property type="evidence" value="ECO:0007669"/>
    <property type="project" value="UniProtKB-UniRule"/>
</dbReference>
<evidence type="ECO:0000256" key="14">
    <source>
        <dbReference type="ARBA" id="ARBA00025228"/>
    </source>
</evidence>
<sequence length="246" mass="27167">MSIQSFFIALQFLTIFPIRLKTPISDTDIGYSLLYYPLIGLLISLLLITLIELMHTQAAYVTAVVILIAWVVISGGLHLDGLADSADAWLGGLGSQNKTLEIMKDPASGPIAVISLVLVLLLKFVMLAVLIQQKEHLAIVWTLILSRSAIPLLLLTTPYVRSNGLAIVLKEHQPHTQIRRLMLIIAMLTVFFTGLVTLLFVLTIFLLLRYLMERRLAGFTGDTVGAMVEILEANLLTFFVLTIGII</sequence>
<evidence type="ECO:0000256" key="2">
    <source>
        <dbReference type="ARBA" id="ARBA00004651"/>
    </source>
</evidence>
<keyword evidence="12 19" id="KW-1133">Transmembrane helix</keyword>
<keyword evidence="9 19" id="KW-0808">Transferase</keyword>
<evidence type="ECO:0000256" key="1">
    <source>
        <dbReference type="ARBA" id="ARBA00001946"/>
    </source>
</evidence>
<evidence type="ECO:0000256" key="16">
    <source>
        <dbReference type="ARBA" id="ARBA00032853"/>
    </source>
</evidence>
<evidence type="ECO:0000256" key="8">
    <source>
        <dbReference type="ARBA" id="ARBA00022573"/>
    </source>
</evidence>
<evidence type="ECO:0000256" key="10">
    <source>
        <dbReference type="ARBA" id="ARBA00022692"/>
    </source>
</evidence>
<dbReference type="AlphaFoldDB" id="A0A0A0BDM8"/>
<dbReference type="NCBIfam" id="NF001278">
    <property type="entry name" value="PRK00235.1-5"/>
    <property type="match status" value="1"/>
</dbReference>
<feature type="transmembrane region" description="Helical" evidence="19">
    <location>
        <begin position="33"/>
        <end position="51"/>
    </location>
</feature>
<dbReference type="Pfam" id="PF02654">
    <property type="entry name" value="CobS"/>
    <property type="match status" value="1"/>
</dbReference>
<dbReference type="STRING" id="392484.LP43_2516"/>
<feature type="transmembrane region" description="Helical" evidence="19">
    <location>
        <begin position="138"/>
        <end position="161"/>
    </location>
</feature>
<feature type="transmembrane region" description="Helical" evidence="19">
    <location>
        <begin position="111"/>
        <end position="131"/>
    </location>
</feature>
<proteinExistence type="inferred from homology"/>
<accession>A0A0A0BDM8</accession>
<dbReference type="UniPathway" id="UPA00148">
    <property type="reaction ID" value="UER00238"/>
</dbReference>
<evidence type="ECO:0000256" key="18">
    <source>
        <dbReference type="ARBA" id="ARBA00049504"/>
    </source>
</evidence>
<evidence type="ECO:0000256" key="11">
    <source>
        <dbReference type="ARBA" id="ARBA00022842"/>
    </source>
</evidence>
<keyword evidence="10 19" id="KW-0812">Transmembrane</keyword>
<comment type="cofactor">
    <cofactor evidence="1 19">
        <name>Mg(2+)</name>
        <dbReference type="ChEBI" id="CHEBI:18420"/>
    </cofactor>
</comment>
<dbReference type="GO" id="GO:0009236">
    <property type="term" value="P:cobalamin biosynthetic process"/>
    <property type="evidence" value="ECO:0007669"/>
    <property type="project" value="UniProtKB-UniRule"/>
</dbReference>
<dbReference type="PANTHER" id="PTHR34148:SF1">
    <property type="entry name" value="ADENOSYLCOBINAMIDE-GDP RIBAZOLETRANSFERASE"/>
    <property type="match status" value="1"/>
</dbReference>
<evidence type="ECO:0000313" key="20">
    <source>
        <dbReference type="EMBL" id="KGM05767.1"/>
    </source>
</evidence>
<comment type="catalytic activity">
    <reaction evidence="17 19">
        <text>alpha-ribazole + adenosylcob(III)inamide-GDP = adenosylcob(III)alamin + GMP + H(+)</text>
        <dbReference type="Rhea" id="RHEA:16049"/>
        <dbReference type="ChEBI" id="CHEBI:10329"/>
        <dbReference type="ChEBI" id="CHEBI:15378"/>
        <dbReference type="ChEBI" id="CHEBI:18408"/>
        <dbReference type="ChEBI" id="CHEBI:58115"/>
        <dbReference type="ChEBI" id="CHEBI:60487"/>
        <dbReference type="EC" id="2.7.8.26"/>
    </reaction>
</comment>
<evidence type="ECO:0000256" key="19">
    <source>
        <dbReference type="HAMAP-Rule" id="MF_00719"/>
    </source>
</evidence>
<dbReference type="InterPro" id="IPR003805">
    <property type="entry name" value="CobS"/>
</dbReference>
<evidence type="ECO:0000256" key="15">
    <source>
        <dbReference type="ARBA" id="ARBA00032605"/>
    </source>
</evidence>
<evidence type="ECO:0000256" key="4">
    <source>
        <dbReference type="ARBA" id="ARBA00010561"/>
    </source>
</evidence>
<dbReference type="EMBL" id="JRQD01000008">
    <property type="protein sequence ID" value="KGM05767.1"/>
    <property type="molecule type" value="Genomic_DNA"/>
</dbReference>
<dbReference type="HAMAP" id="MF_00719">
    <property type="entry name" value="CobS"/>
    <property type="match status" value="1"/>
</dbReference>
<evidence type="ECO:0000313" key="21">
    <source>
        <dbReference type="Proteomes" id="UP000029999"/>
    </source>
</evidence>
<dbReference type="GO" id="GO:0008818">
    <property type="term" value="F:cobalamin 5'-phosphate synthase activity"/>
    <property type="evidence" value="ECO:0007669"/>
    <property type="project" value="UniProtKB-UniRule"/>
</dbReference>
<comment type="subcellular location">
    <subcellularLocation>
        <location evidence="2 19">Cell membrane</location>
        <topology evidence="2 19">Multi-pass membrane protein</topology>
    </subcellularLocation>
</comment>
<evidence type="ECO:0000256" key="5">
    <source>
        <dbReference type="ARBA" id="ARBA00013200"/>
    </source>
</evidence>
<evidence type="ECO:0000256" key="3">
    <source>
        <dbReference type="ARBA" id="ARBA00004663"/>
    </source>
</evidence>
<dbReference type="EC" id="2.7.8.26" evidence="5 19"/>
<evidence type="ECO:0000256" key="17">
    <source>
        <dbReference type="ARBA" id="ARBA00048623"/>
    </source>
</evidence>
<dbReference type="PANTHER" id="PTHR34148">
    <property type="entry name" value="ADENOSYLCOBINAMIDE-GDP RIBAZOLETRANSFERASE"/>
    <property type="match status" value="1"/>
</dbReference>
<protein>
    <recommendedName>
        <fullName evidence="6 19">Adenosylcobinamide-GDP ribazoletransferase</fullName>
        <ecNumber evidence="5 19">2.7.8.26</ecNumber>
    </recommendedName>
    <alternativeName>
        <fullName evidence="16 19">Cobalamin synthase</fullName>
    </alternativeName>
    <alternativeName>
        <fullName evidence="15 19">Cobalamin-5'-phosphate synthase</fullName>
    </alternativeName>
</protein>
<dbReference type="Proteomes" id="UP000029999">
    <property type="component" value="Unassembled WGS sequence"/>
</dbReference>
<dbReference type="GO" id="GO:0005886">
    <property type="term" value="C:plasma membrane"/>
    <property type="evidence" value="ECO:0007669"/>
    <property type="project" value="UniProtKB-SubCell"/>
</dbReference>
<feature type="transmembrane region" description="Helical" evidence="19">
    <location>
        <begin position="181"/>
        <end position="208"/>
    </location>
</feature>
<organism evidence="20 21">
    <name type="scientific">Methylophaga thiooxydans</name>
    <dbReference type="NCBI Taxonomy" id="392484"/>
    <lineage>
        <taxon>Bacteria</taxon>
        <taxon>Pseudomonadati</taxon>
        <taxon>Pseudomonadota</taxon>
        <taxon>Gammaproteobacteria</taxon>
        <taxon>Thiotrichales</taxon>
        <taxon>Piscirickettsiaceae</taxon>
        <taxon>Methylophaga</taxon>
    </lineage>
</organism>
<evidence type="ECO:0000256" key="13">
    <source>
        <dbReference type="ARBA" id="ARBA00023136"/>
    </source>
</evidence>
<comment type="caution">
    <text evidence="20">The sequence shown here is derived from an EMBL/GenBank/DDBJ whole genome shotgun (WGS) entry which is preliminary data.</text>
</comment>
<keyword evidence="11 19" id="KW-0460">Magnesium</keyword>
<evidence type="ECO:0000256" key="9">
    <source>
        <dbReference type="ARBA" id="ARBA00022679"/>
    </source>
</evidence>
<evidence type="ECO:0000256" key="12">
    <source>
        <dbReference type="ARBA" id="ARBA00022989"/>
    </source>
</evidence>